<name>D3VPZ4_MYCAA</name>
<dbReference type="SUPFAM" id="SSF110581">
    <property type="entry name" value="Indigoidine synthase A-like"/>
    <property type="match status" value="1"/>
</dbReference>
<comment type="catalytic activity">
    <reaction evidence="6">
        <text>D-ribose 5-phosphate + uracil = psi-UMP + H2O</text>
        <dbReference type="Rhea" id="RHEA:18337"/>
        <dbReference type="ChEBI" id="CHEBI:15377"/>
        <dbReference type="ChEBI" id="CHEBI:17568"/>
        <dbReference type="ChEBI" id="CHEBI:58380"/>
        <dbReference type="ChEBI" id="CHEBI:78346"/>
        <dbReference type="EC" id="4.2.1.70"/>
    </reaction>
</comment>
<evidence type="ECO:0000256" key="1">
    <source>
        <dbReference type="ARBA" id="ARBA00022723"/>
    </source>
</evidence>
<dbReference type="AlphaFoldDB" id="D3VPZ4"/>
<reference evidence="8" key="1">
    <citation type="journal article" date="2010" name="BMC Genomics">
        <title>Comparative genomic and proteomic analyses of two Mycoplasma agalactiae strains: clues to the macro- and micro-events that are shaping mycoplasma diversity.</title>
        <authorList>
            <person name="Nouvel L.X."/>
            <person name="Sirand-Pugnet P."/>
            <person name="Marenda M.S."/>
            <person name="Sagne E."/>
            <person name="Barbe V."/>
            <person name="Mangenot S."/>
            <person name="Schenowitz C."/>
            <person name="Jacob D."/>
            <person name="Barre A."/>
            <person name="Claverol S."/>
            <person name="Blanchard A."/>
            <person name="Citti C."/>
        </authorList>
    </citation>
    <scope>NUCLEOTIDE SEQUENCE [LARGE SCALE GENOMIC DNA]</scope>
    <source>
        <strain evidence="8">5632</strain>
    </source>
</reference>
<evidence type="ECO:0000256" key="5">
    <source>
        <dbReference type="ARBA" id="ARBA00023295"/>
    </source>
</evidence>
<keyword evidence="4 6" id="KW-0456">Lyase</keyword>
<keyword evidence="5 6" id="KW-0326">Glycosidase</keyword>
<gene>
    <name evidence="6" type="primary">psuG</name>
    <name evidence="7" type="ordered locus">MAGa0260</name>
</gene>
<evidence type="ECO:0000256" key="6">
    <source>
        <dbReference type="HAMAP-Rule" id="MF_01876"/>
    </source>
</evidence>
<dbReference type="Pfam" id="PF04227">
    <property type="entry name" value="Indigoidine_A"/>
    <property type="match status" value="1"/>
</dbReference>
<protein>
    <recommendedName>
        <fullName evidence="6">Pseudouridine-5'-phosphate glycosidase</fullName>
        <shortName evidence="6">PsiMP glycosidase</shortName>
        <ecNumber evidence="6">4.2.1.70</ecNumber>
    </recommendedName>
</protein>
<dbReference type="GO" id="GO:0016798">
    <property type="term" value="F:hydrolase activity, acting on glycosyl bonds"/>
    <property type="evidence" value="ECO:0007669"/>
    <property type="project" value="UniProtKB-KW"/>
</dbReference>
<dbReference type="eggNOG" id="COG2313">
    <property type="taxonomic scope" value="Bacteria"/>
</dbReference>
<dbReference type="OrthoDB" id="9805870at2"/>
<evidence type="ECO:0000256" key="4">
    <source>
        <dbReference type="ARBA" id="ARBA00023239"/>
    </source>
</evidence>
<evidence type="ECO:0000256" key="3">
    <source>
        <dbReference type="ARBA" id="ARBA00023211"/>
    </source>
</evidence>
<feature type="binding site" evidence="6">
    <location>
        <position position="104"/>
    </location>
    <ligand>
        <name>substrate</name>
    </ligand>
</feature>
<dbReference type="Gene3D" id="3.40.1790.10">
    <property type="entry name" value="Indigoidine synthase domain"/>
    <property type="match status" value="1"/>
</dbReference>
<feature type="binding site" evidence="6">
    <location>
        <position position="84"/>
    </location>
    <ligand>
        <name>substrate</name>
    </ligand>
</feature>
<dbReference type="RefSeq" id="WP_013021695.1">
    <property type="nucleotide sequence ID" value="NC_013948.1"/>
</dbReference>
<dbReference type="HAMAP" id="MF_01876">
    <property type="entry name" value="PsiMP_glycosidase"/>
    <property type="match status" value="1"/>
</dbReference>
<keyword evidence="2 6" id="KW-0378">Hydrolase</keyword>
<comment type="function">
    <text evidence="6">Catalyzes the reversible cleavage of pseudouridine 5'-phosphate (PsiMP) to ribose 5-phosphate and uracil. Functions biologically in the cleavage direction, as part of a pseudouridine degradation pathway.</text>
</comment>
<comment type="similarity">
    <text evidence="6">Belongs to the pseudouridine-5'-phosphate glycosidase family.</text>
</comment>
<dbReference type="GO" id="GO:0046113">
    <property type="term" value="P:nucleobase catabolic process"/>
    <property type="evidence" value="ECO:0007669"/>
    <property type="project" value="UniProtKB-UniRule"/>
</dbReference>
<keyword evidence="1 6" id="KW-0479">Metal-binding</keyword>
<sequence length="301" mass="32865">MNIVFSKEVESALKHKRPVVALESTIITHGMPYPKNVEMALNVENIIRKQGAVPATIAIINGIIHVGLENDEINELAKLKDVIKTSKRDFGYVLANKKNGGTTVSGTILVAQKVGISVFATGGIGGVHRGAEKTFDISRDLEELSSNNILVVCAGAKLILDLGLTLEYLETKGVEVLGYNTDKLPAFYSSSSEFNTTYNIRSPYEVASIMKEKWEFTNGGIVLANPIPEQYGLKYDYILDNINKAIKQANDEGISGKKTTPYLLSRVLELTEGKSLEANIQLVYNNAKVAAEIAVEFAKLK</sequence>
<comment type="cofactor">
    <cofactor evidence="6">
        <name>Mn(2+)</name>
        <dbReference type="ChEBI" id="CHEBI:29035"/>
    </cofactor>
    <text evidence="6">Binds 1 Mn(2+) ion per subunit.</text>
</comment>
<dbReference type="GO" id="GO:0046872">
    <property type="term" value="F:metal ion binding"/>
    <property type="evidence" value="ECO:0007669"/>
    <property type="project" value="UniProtKB-KW"/>
</dbReference>
<evidence type="ECO:0000256" key="2">
    <source>
        <dbReference type="ARBA" id="ARBA00022801"/>
    </source>
</evidence>
<dbReference type="InterPro" id="IPR022830">
    <property type="entry name" value="Indigdn_synthA-like"/>
</dbReference>
<keyword evidence="3 6" id="KW-0464">Manganese</keyword>
<feature type="binding site" evidence="6">
    <location>
        <position position="136"/>
    </location>
    <ligand>
        <name>Mn(2+)</name>
        <dbReference type="ChEBI" id="CHEBI:29035"/>
    </ligand>
</feature>
<dbReference type="EC" id="4.2.1.70" evidence="6"/>
<dbReference type="KEGG" id="mal:MAGa0260"/>
<dbReference type="EMBL" id="FP671138">
    <property type="protein sequence ID" value="CBH40261.1"/>
    <property type="molecule type" value="Genomic_DNA"/>
</dbReference>
<feature type="active site" description="Nucleophile" evidence="6">
    <location>
        <position position="157"/>
    </location>
</feature>
<evidence type="ECO:0000313" key="8">
    <source>
        <dbReference type="Proteomes" id="UP000006902"/>
    </source>
</evidence>
<dbReference type="PANTHER" id="PTHR42909:SF1">
    <property type="entry name" value="CARBOHYDRATE KINASE PFKB DOMAIN-CONTAINING PROTEIN"/>
    <property type="match status" value="1"/>
</dbReference>
<dbReference type="GO" id="GO:0005737">
    <property type="term" value="C:cytoplasm"/>
    <property type="evidence" value="ECO:0007669"/>
    <property type="project" value="TreeGrafter"/>
</dbReference>
<comment type="subunit">
    <text evidence="6">Homotrimer.</text>
</comment>
<proteinExistence type="inferred from homology"/>
<evidence type="ECO:0000313" key="7">
    <source>
        <dbReference type="EMBL" id="CBH40261.1"/>
    </source>
</evidence>
<feature type="active site" description="Proton donor" evidence="6">
    <location>
        <position position="23"/>
    </location>
</feature>
<dbReference type="GO" id="GO:0004730">
    <property type="term" value="F:pseudouridylate synthase activity"/>
    <property type="evidence" value="ECO:0007669"/>
    <property type="project" value="UniProtKB-UniRule"/>
</dbReference>
<organism evidence="7 8">
    <name type="scientific">Mycoplasmopsis agalactiae</name>
    <name type="common">Mycoplasma agalactiae</name>
    <dbReference type="NCBI Taxonomy" id="2110"/>
    <lineage>
        <taxon>Bacteria</taxon>
        <taxon>Bacillati</taxon>
        <taxon>Mycoplasmatota</taxon>
        <taxon>Mycoplasmoidales</taxon>
        <taxon>Metamycoplasmataceae</taxon>
        <taxon>Mycoplasmopsis</taxon>
    </lineage>
</organism>
<dbReference type="Proteomes" id="UP000006902">
    <property type="component" value="Chromosome"/>
</dbReference>
<dbReference type="PANTHER" id="PTHR42909">
    <property type="entry name" value="ZGC:136858"/>
    <property type="match status" value="1"/>
</dbReference>
<feature type="binding site" evidence="6">
    <location>
        <begin position="138"/>
        <end position="140"/>
    </location>
    <ligand>
        <name>substrate</name>
    </ligand>
</feature>
<dbReference type="InterPro" id="IPR007342">
    <property type="entry name" value="PsuG"/>
</dbReference>
<accession>D3VPZ4</accession>